<dbReference type="InterPro" id="IPR025232">
    <property type="entry name" value="DUF4174"/>
</dbReference>
<dbReference type="GO" id="GO:0090050">
    <property type="term" value="P:positive regulation of cell migration involved in sprouting angiogenesis"/>
    <property type="evidence" value="ECO:0007669"/>
    <property type="project" value="TreeGrafter"/>
</dbReference>
<dbReference type="GO" id="GO:0045202">
    <property type="term" value="C:synapse"/>
    <property type="evidence" value="ECO:0007669"/>
    <property type="project" value="UniProtKB-SubCell"/>
</dbReference>
<evidence type="ECO:0000259" key="17">
    <source>
        <dbReference type="PROSITE" id="PS50923"/>
    </source>
</evidence>
<dbReference type="InterPro" id="IPR003410">
    <property type="entry name" value="HYR_dom"/>
</dbReference>
<keyword evidence="19" id="KW-1185">Reference proteome</keyword>
<dbReference type="FunCoup" id="A0A3P8UQF0">
    <property type="interactions" value="923"/>
</dbReference>
<reference evidence="18 19" key="1">
    <citation type="journal article" date="2014" name="Nat. Genet.">
        <title>Whole-genome sequence of a flatfish provides insights into ZW sex chromosome evolution and adaptation to a benthic lifestyle.</title>
        <authorList>
            <person name="Chen S."/>
            <person name="Zhang G."/>
            <person name="Shao C."/>
            <person name="Huang Q."/>
            <person name="Liu G."/>
            <person name="Zhang P."/>
            <person name="Song W."/>
            <person name="An N."/>
            <person name="Chalopin D."/>
            <person name="Volff J.N."/>
            <person name="Hong Y."/>
            <person name="Li Q."/>
            <person name="Sha Z."/>
            <person name="Zhou H."/>
            <person name="Xie M."/>
            <person name="Yu Q."/>
            <person name="Liu Y."/>
            <person name="Xiang H."/>
            <person name="Wang N."/>
            <person name="Wu K."/>
            <person name="Yang C."/>
            <person name="Zhou Q."/>
            <person name="Liao X."/>
            <person name="Yang L."/>
            <person name="Hu Q."/>
            <person name="Zhang J."/>
            <person name="Meng L."/>
            <person name="Jin L."/>
            <person name="Tian Y."/>
            <person name="Lian J."/>
            <person name="Yang J."/>
            <person name="Miao G."/>
            <person name="Liu S."/>
            <person name="Liang Z."/>
            <person name="Yan F."/>
            <person name="Li Y."/>
            <person name="Sun B."/>
            <person name="Zhang H."/>
            <person name="Zhang J."/>
            <person name="Zhu Y."/>
            <person name="Du M."/>
            <person name="Zhao Y."/>
            <person name="Schartl M."/>
            <person name="Tang Q."/>
            <person name="Wang J."/>
        </authorList>
    </citation>
    <scope>NUCLEOTIDE SEQUENCE</scope>
</reference>
<dbReference type="PANTHER" id="PTHR46343">
    <property type="entry name" value="HYR DOMAIN-CONTAINING PROTEIN"/>
    <property type="match status" value="1"/>
</dbReference>
<feature type="domain" description="Sushi" evidence="17">
    <location>
        <begin position="63"/>
        <end position="114"/>
    </location>
</feature>
<dbReference type="GeneID" id="103390539"/>
<keyword evidence="9" id="KW-0732">Signal</keyword>
<dbReference type="InterPro" id="IPR043555">
    <property type="entry name" value="SRPX-like"/>
</dbReference>
<keyword evidence="8 15" id="KW-0768">Sushi</keyword>
<reference evidence="18" key="2">
    <citation type="submission" date="2025-08" db="UniProtKB">
        <authorList>
            <consortium name="Ensembl"/>
        </authorList>
    </citation>
    <scope>IDENTIFICATION</scope>
</reference>
<feature type="domain" description="Sushi" evidence="17">
    <location>
        <begin position="115"/>
        <end position="173"/>
    </location>
</feature>
<dbReference type="RefSeq" id="XP_008324656.1">
    <property type="nucleotide sequence ID" value="XM_008326434.3"/>
</dbReference>
<evidence type="ECO:0000256" key="14">
    <source>
        <dbReference type="ARBA" id="ARBA00034103"/>
    </source>
</evidence>
<comment type="caution">
    <text evidence="15">Lacks conserved residue(s) required for the propagation of feature annotation.</text>
</comment>
<dbReference type="AlphaFoldDB" id="A0A3P8UQF0"/>
<evidence type="ECO:0000256" key="2">
    <source>
        <dbReference type="ARBA" id="ARBA00004496"/>
    </source>
</evidence>
<dbReference type="CTD" id="27286"/>
<feature type="domain" description="HYR" evidence="16">
    <location>
        <begin position="172"/>
        <end position="255"/>
    </location>
</feature>
<dbReference type="PROSITE" id="PS50923">
    <property type="entry name" value="SUSHI"/>
    <property type="match status" value="3"/>
</dbReference>
<keyword evidence="12" id="KW-0770">Synapse</keyword>
<dbReference type="PANTHER" id="PTHR46343:SF3">
    <property type="entry name" value="SUSHI REPEAT-CONTAINING PROTEIN SRPX2"/>
    <property type="match status" value="1"/>
</dbReference>
<dbReference type="Gene3D" id="2.10.70.10">
    <property type="entry name" value="Complement Module, domain 1"/>
    <property type="match status" value="3"/>
</dbReference>
<dbReference type="GO" id="GO:0009986">
    <property type="term" value="C:cell surface"/>
    <property type="evidence" value="ECO:0007669"/>
    <property type="project" value="UniProtKB-SubCell"/>
</dbReference>
<dbReference type="InterPro" id="IPR000436">
    <property type="entry name" value="Sushi_SCR_CCP_dom"/>
</dbReference>
<sequence>MITVIIMKKKKILSFSVSVFFVFFITGAASTSDYADNTEDSSPQLDYNDPQWCHSLGLTNGEVTCRSPRGGGVYSSHLGTRCEMSCDRGYRLIGRSSIQCLSTRRWSATAFCRKMRCRVLPLIHHGRYACTHGFEVDSRCDFTCNSGYRIESEHSRTCQRGGSWSGVQPECVDTEPPKIKCPPSRLKVAEPGKLTVRVSWDPPVATDTADKFLQVILVGQEPDTEFSEGVTVIRYKVYDQARNRAACKFLIRVEVRTCPPLAPPLHGYLTCSSDRNIYGSSCDYKCDGGYELMGVSSRVCQFSRNWEGDPAQCVSMKIKYDVKTASALLDQFYGKRNLLILSAPNITDADYQLQNIMIQKADCGLDLRHVTLIELLGSGEQEIGRIKESHLSSEVIEGLRQVFRISRTYFSMLLLDNRGVDRERFITPLASDQLFSYIDSFLLDEEERERLELHKDFCDEPDEYL</sequence>
<proteinExistence type="predicted"/>
<reference evidence="18" key="3">
    <citation type="submission" date="2025-09" db="UniProtKB">
        <authorList>
            <consortium name="Ensembl"/>
        </authorList>
    </citation>
    <scope>IDENTIFICATION</scope>
</reference>
<feature type="disulfide bond" evidence="15">
    <location>
        <begin position="144"/>
        <end position="171"/>
    </location>
</feature>
<evidence type="ECO:0000256" key="4">
    <source>
        <dbReference type="ARBA" id="ARBA00014594"/>
    </source>
</evidence>
<keyword evidence="6" id="KW-0964">Secreted</keyword>
<organism evidence="18 19">
    <name type="scientific">Cynoglossus semilaevis</name>
    <name type="common">Tongue sole</name>
    <dbReference type="NCBI Taxonomy" id="244447"/>
    <lineage>
        <taxon>Eukaryota</taxon>
        <taxon>Metazoa</taxon>
        <taxon>Chordata</taxon>
        <taxon>Craniata</taxon>
        <taxon>Vertebrata</taxon>
        <taxon>Euteleostomi</taxon>
        <taxon>Actinopterygii</taxon>
        <taxon>Neopterygii</taxon>
        <taxon>Teleostei</taxon>
        <taxon>Neoteleostei</taxon>
        <taxon>Acanthomorphata</taxon>
        <taxon>Carangaria</taxon>
        <taxon>Pleuronectiformes</taxon>
        <taxon>Pleuronectoidei</taxon>
        <taxon>Cynoglossidae</taxon>
        <taxon>Cynoglossinae</taxon>
        <taxon>Cynoglossus</taxon>
    </lineage>
</organism>
<keyword evidence="7" id="KW-0037">Angiogenesis</keyword>
<dbReference type="KEGG" id="csem:103390539"/>
<dbReference type="GO" id="GO:0005737">
    <property type="term" value="C:cytoplasm"/>
    <property type="evidence" value="ECO:0007669"/>
    <property type="project" value="UniProtKB-SubCell"/>
</dbReference>
<dbReference type="GO" id="GO:0051965">
    <property type="term" value="P:positive regulation of synapse assembly"/>
    <property type="evidence" value="ECO:0007669"/>
    <property type="project" value="TreeGrafter"/>
</dbReference>
<dbReference type="Ensembl" id="ENSCSET00000004131.1">
    <property type="protein sequence ID" value="ENSCSEP00000004079.1"/>
    <property type="gene ID" value="ENSCSEG00000002661.1"/>
</dbReference>
<keyword evidence="13 15" id="KW-1015">Disulfide bond</keyword>
<evidence type="ECO:0000256" key="9">
    <source>
        <dbReference type="ARBA" id="ARBA00022729"/>
    </source>
</evidence>
<feature type="disulfide bond" evidence="15">
    <location>
        <begin position="286"/>
        <end position="313"/>
    </location>
</feature>
<feature type="domain" description="Sushi" evidence="17">
    <location>
        <begin position="256"/>
        <end position="315"/>
    </location>
</feature>
<evidence type="ECO:0000256" key="3">
    <source>
        <dbReference type="ARBA" id="ARBA00004613"/>
    </source>
</evidence>
<evidence type="ECO:0000313" key="19">
    <source>
        <dbReference type="Proteomes" id="UP000265120"/>
    </source>
</evidence>
<dbReference type="OrthoDB" id="6136178at2759"/>
<dbReference type="GO" id="GO:0005576">
    <property type="term" value="C:extracellular region"/>
    <property type="evidence" value="ECO:0007669"/>
    <property type="project" value="UniProtKB-SubCell"/>
</dbReference>
<keyword evidence="10" id="KW-0677">Repeat</keyword>
<dbReference type="GO" id="GO:0001525">
    <property type="term" value="P:angiogenesis"/>
    <property type="evidence" value="ECO:0007669"/>
    <property type="project" value="UniProtKB-KW"/>
</dbReference>
<dbReference type="Pfam" id="PF02494">
    <property type="entry name" value="HYR"/>
    <property type="match status" value="1"/>
</dbReference>
<evidence type="ECO:0000256" key="12">
    <source>
        <dbReference type="ARBA" id="ARBA00023018"/>
    </source>
</evidence>
<dbReference type="InterPro" id="IPR035976">
    <property type="entry name" value="Sushi/SCR/CCP_sf"/>
</dbReference>
<dbReference type="Proteomes" id="UP000265120">
    <property type="component" value="Chromosome 15"/>
</dbReference>
<protein>
    <recommendedName>
        <fullName evidence="4">Sushi repeat-containing protein SRPX2</fullName>
    </recommendedName>
</protein>
<comment type="subcellular location">
    <subcellularLocation>
        <location evidence="1">Cell surface</location>
    </subcellularLocation>
    <subcellularLocation>
        <location evidence="2">Cytoplasm</location>
    </subcellularLocation>
    <subcellularLocation>
        <location evidence="3">Secreted</location>
    </subcellularLocation>
    <subcellularLocation>
        <location evidence="14">Synapse</location>
    </subcellularLocation>
</comment>
<evidence type="ECO:0000256" key="1">
    <source>
        <dbReference type="ARBA" id="ARBA00004241"/>
    </source>
</evidence>
<dbReference type="CDD" id="cd00033">
    <property type="entry name" value="CCP"/>
    <property type="match status" value="3"/>
</dbReference>
<name>A0A3P8UQF0_CYNSE</name>
<dbReference type="SUPFAM" id="SSF57535">
    <property type="entry name" value="Complement control module/SCR domain"/>
    <property type="match status" value="3"/>
</dbReference>
<dbReference type="GeneTree" id="ENSGT00940000159149"/>
<evidence type="ECO:0000256" key="13">
    <source>
        <dbReference type="ARBA" id="ARBA00023157"/>
    </source>
</evidence>
<keyword evidence="5" id="KW-0963">Cytoplasm</keyword>
<evidence type="ECO:0000256" key="8">
    <source>
        <dbReference type="ARBA" id="ARBA00022659"/>
    </source>
</evidence>
<evidence type="ECO:0000313" key="18">
    <source>
        <dbReference type="Ensembl" id="ENSCSEP00000004079.1"/>
    </source>
</evidence>
<accession>A0A3P8UQF0</accession>
<dbReference type="SMART" id="SM00032">
    <property type="entry name" value="CCP"/>
    <property type="match status" value="3"/>
</dbReference>
<evidence type="ECO:0000256" key="10">
    <source>
        <dbReference type="ARBA" id="ARBA00022737"/>
    </source>
</evidence>
<evidence type="ECO:0000256" key="5">
    <source>
        <dbReference type="ARBA" id="ARBA00022490"/>
    </source>
</evidence>
<keyword evidence="11" id="KW-0130">Cell adhesion</keyword>
<evidence type="ECO:0000256" key="6">
    <source>
        <dbReference type="ARBA" id="ARBA00022525"/>
    </source>
</evidence>
<dbReference type="GO" id="GO:0005102">
    <property type="term" value="F:signaling receptor binding"/>
    <property type="evidence" value="ECO:0007669"/>
    <property type="project" value="TreeGrafter"/>
</dbReference>
<dbReference type="GO" id="GO:0098609">
    <property type="term" value="P:cell-cell adhesion"/>
    <property type="evidence" value="ECO:0007669"/>
    <property type="project" value="TreeGrafter"/>
</dbReference>
<dbReference type="Pfam" id="PF13778">
    <property type="entry name" value="DUF4174"/>
    <property type="match status" value="1"/>
</dbReference>
<evidence type="ECO:0000256" key="15">
    <source>
        <dbReference type="PROSITE-ProRule" id="PRU00302"/>
    </source>
</evidence>
<evidence type="ECO:0000259" key="16">
    <source>
        <dbReference type="PROSITE" id="PS50825"/>
    </source>
</evidence>
<dbReference type="Pfam" id="PF00084">
    <property type="entry name" value="Sushi"/>
    <property type="match status" value="3"/>
</dbReference>
<dbReference type="InParanoid" id="A0A3P8UQF0"/>
<dbReference type="PROSITE" id="PS50825">
    <property type="entry name" value="HYR"/>
    <property type="match status" value="1"/>
</dbReference>
<evidence type="ECO:0000256" key="7">
    <source>
        <dbReference type="ARBA" id="ARBA00022657"/>
    </source>
</evidence>
<evidence type="ECO:0000256" key="11">
    <source>
        <dbReference type="ARBA" id="ARBA00022889"/>
    </source>
</evidence>